<dbReference type="CDD" id="cd01412">
    <property type="entry name" value="SIRT5_Af1_CobB"/>
    <property type="match status" value="1"/>
</dbReference>
<dbReference type="Gene3D" id="3.30.1600.10">
    <property type="entry name" value="SIR2/SIRT2 'Small Domain"/>
    <property type="match status" value="1"/>
</dbReference>
<dbReference type="PROSITE" id="PS50305">
    <property type="entry name" value="SIRTUIN"/>
    <property type="match status" value="1"/>
</dbReference>
<feature type="domain" description="Deacetylase sirtuin-type" evidence="5">
    <location>
        <begin position="1"/>
        <end position="225"/>
    </location>
</feature>
<feature type="binding site" evidence="3">
    <location>
        <position position="56"/>
    </location>
    <ligand>
        <name>substrate</name>
    </ligand>
</feature>
<keyword evidence="1" id="KW-0808">Transferase</keyword>
<evidence type="ECO:0000313" key="7">
    <source>
        <dbReference type="Proteomes" id="UP001324270"/>
    </source>
</evidence>
<evidence type="ECO:0000259" key="5">
    <source>
        <dbReference type="PROSITE" id="PS50305"/>
    </source>
</evidence>
<dbReference type="InterPro" id="IPR029035">
    <property type="entry name" value="DHS-like_NAD/FAD-binding_dom"/>
</dbReference>
<comment type="domain">
    <text evidence="3">2 residues (Tyr-53 and Arg-56) present in a large hydrophobic pocket are probably involved in substrate specificity. They are important for desuccinylation activity, but dispensable for deacetylation activity.</text>
</comment>
<dbReference type="InterPro" id="IPR050134">
    <property type="entry name" value="NAD-dep_sirtuin_deacylases"/>
</dbReference>
<dbReference type="InterPro" id="IPR003000">
    <property type="entry name" value="Sirtuin"/>
</dbReference>
<dbReference type="Proteomes" id="UP001324270">
    <property type="component" value="Unassembled WGS sequence"/>
</dbReference>
<dbReference type="Pfam" id="PF02146">
    <property type="entry name" value="SIR2"/>
    <property type="match status" value="1"/>
</dbReference>
<dbReference type="PANTHER" id="PTHR11085:SF4">
    <property type="entry name" value="NAD-DEPENDENT PROTEIN DEACYLASE"/>
    <property type="match status" value="1"/>
</dbReference>
<gene>
    <name evidence="3" type="primary">cobB</name>
    <name evidence="6" type="ORF">VJJ49_13530</name>
</gene>
<evidence type="ECO:0000256" key="1">
    <source>
        <dbReference type="ARBA" id="ARBA00022679"/>
    </source>
</evidence>
<feature type="binding site" evidence="3">
    <location>
        <begin position="86"/>
        <end position="89"/>
    </location>
    <ligand>
        <name>NAD(+)</name>
        <dbReference type="ChEBI" id="CHEBI:57540"/>
    </ligand>
</feature>
<comment type="catalytic activity">
    <reaction evidence="3">
        <text>N(6)-acetyl-L-lysyl-[protein] + NAD(+) + H2O = 2''-O-acetyl-ADP-D-ribose + nicotinamide + L-lysyl-[protein]</text>
        <dbReference type="Rhea" id="RHEA:43636"/>
        <dbReference type="Rhea" id="RHEA-COMP:9752"/>
        <dbReference type="Rhea" id="RHEA-COMP:10731"/>
        <dbReference type="ChEBI" id="CHEBI:15377"/>
        <dbReference type="ChEBI" id="CHEBI:17154"/>
        <dbReference type="ChEBI" id="CHEBI:29969"/>
        <dbReference type="ChEBI" id="CHEBI:57540"/>
        <dbReference type="ChEBI" id="CHEBI:61930"/>
        <dbReference type="ChEBI" id="CHEBI:83767"/>
        <dbReference type="EC" id="2.3.1.286"/>
    </reaction>
</comment>
<name>A0ABU5YFG6_9FLAO</name>
<proteinExistence type="inferred from homology"/>
<feature type="binding site" evidence="3">
    <location>
        <begin position="169"/>
        <end position="171"/>
    </location>
    <ligand>
        <name>NAD(+)</name>
        <dbReference type="ChEBI" id="CHEBI:57540"/>
    </ligand>
</feature>
<keyword evidence="7" id="KW-1185">Reference proteome</keyword>
<keyword evidence="3" id="KW-0963">Cytoplasm</keyword>
<keyword evidence="2 3" id="KW-0520">NAD</keyword>
<comment type="function">
    <text evidence="3">NAD-dependent lysine deacetylase and desuccinylase that specifically removes acetyl and succinyl groups on target proteins. Modulates the activities of several proteins which are inactive in their acylated form.</text>
</comment>
<organism evidence="6 7">
    <name type="scientific">Capnocytophaga gingivalis</name>
    <dbReference type="NCBI Taxonomy" id="1017"/>
    <lineage>
        <taxon>Bacteria</taxon>
        <taxon>Pseudomonadati</taxon>
        <taxon>Bacteroidota</taxon>
        <taxon>Flavobacteriia</taxon>
        <taxon>Flavobacteriales</taxon>
        <taxon>Flavobacteriaceae</taxon>
        <taxon>Capnocytophaga</taxon>
    </lineage>
</organism>
<comment type="subcellular location">
    <subcellularLocation>
        <location evidence="3">Cytoplasm</location>
    </subcellularLocation>
</comment>
<accession>A0ABU5YFG6</accession>
<dbReference type="HAMAP" id="MF_01121">
    <property type="entry name" value="Sirtuin_ClassIII"/>
    <property type="match status" value="1"/>
</dbReference>
<evidence type="ECO:0000256" key="3">
    <source>
        <dbReference type="HAMAP-Rule" id="MF_01121"/>
    </source>
</evidence>
<reference evidence="6 7" key="1">
    <citation type="submission" date="2023-12" db="EMBL/GenBank/DDBJ databases">
        <title>Genomic sequences of Capnocytophaga and Parvimonas strains.</title>
        <authorList>
            <person name="Watt R.M."/>
            <person name="Wang M."/>
            <person name="Yang T."/>
            <person name="Tong W.M."/>
        </authorList>
    </citation>
    <scope>NUCLEOTIDE SEQUENCE [LARGE SCALE GENOMIC DNA]</scope>
    <source>
        <strain evidence="6 7">CCUG 13156</strain>
    </source>
</reference>
<dbReference type="RefSeq" id="WP_323980229.1">
    <property type="nucleotide sequence ID" value="NZ_JAYKBV010000028.1"/>
</dbReference>
<evidence type="ECO:0000256" key="2">
    <source>
        <dbReference type="ARBA" id="ARBA00023027"/>
    </source>
</evidence>
<dbReference type="Gene3D" id="3.40.50.1220">
    <property type="entry name" value="TPP-binding domain"/>
    <property type="match status" value="1"/>
</dbReference>
<feature type="binding site" evidence="3">
    <location>
        <position position="205"/>
    </location>
    <ligand>
        <name>NAD(+)</name>
        <dbReference type="ChEBI" id="CHEBI:57540"/>
    </ligand>
</feature>
<dbReference type="EMBL" id="JAYKBV010000028">
    <property type="protein sequence ID" value="MEB3041699.1"/>
    <property type="molecule type" value="Genomic_DNA"/>
</dbReference>
<feature type="active site" description="Proton acceptor" evidence="3">
    <location>
        <position position="104"/>
    </location>
</feature>
<dbReference type="SUPFAM" id="SSF52467">
    <property type="entry name" value="DHS-like NAD/FAD-binding domain"/>
    <property type="match status" value="1"/>
</dbReference>
<dbReference type="EC" id="2.3.1.286" evidence="3"/>
<sequence>MQKLVVLTGAGISAESGISTFRDSGGLWEGHDVNQVATPEGFAADPELVLDFYNQRRRQLSQVEPNEAHRLLAHLEKRYEVVIITQNVDDLHERAGSHNIIHLHGELLKSRGVDNPNVTYPCTGDIHVGDKSPTGAQLRPHIVWFGEEVPMLEKAIAQVYSADILMIIGTSLQVYPAASLIDYAKGGTPIFYIDPHPSLHSKGELTVIAQKASTGVAKAIELMTP</sequence>
<dbReference type="InterPro" id="IPR026590">
    <property type="entry name" value="Ssirtuin_cat_dom"/>
</dbReference>
<dbReference type="InterPro" id="IPR027546">
    <property type="entry name" value="Sirtuin_class_III"/>
</dbReference>
<feature type="binding site" evidence="3">
    <location>
        <position position="53"/>
    </location>
    <ligand>
        <name>substrate</name>
    </ligand>
</feature>
<protein>
    <recommendedName>
        <fullName evidence="3">NAD-dependent protein deacylase</fullName>
        <ecNumber evidence="3">2.3.1.286</ecNumber>
    </recommendedName>
    <alternativeName>
        <fullName evidence="3">Regulatory protein SIR2 homolog</fullName>
    </alternativeName>
</protein>
<dbReference type="PANTHER" id="PTHR11085">
    <property type="entry name" value="NAD-DEPENDENT PROTEIN DEACYLASE SIRTUIN-5, MITOCHONDRIAL-RELATED"/>
    <property type="match status" value="1"/>
</dbReference>
<comment type="catalytic activity">
    <reaction evidence="3">
        <text>N(6)-succinyl-L-lysyl-[protein] + NAD(+) + H2O = 2''-O-succinyl-ADP-D-ribose + nicotinamide + L-lysyl-[protein]</text>
        <dbReference type="Rhea" id="RHEA:47668"/>
        <dbReference type="Rhea" id="RHEA-COMP:9752"/>
        <dbReference type="Rhea" id="RHEA-COMP:11877"/>
        <dbReference type="ChEBI" id="CHEBI:15377"/>
        <dbReference type="ChEBI" id="CHEBI:17154"/>
        <dbReference type="ChEBI" id="CHEBI:29969"/>
        <dbReference type="ChEBI" id="CHEBI:57540"/>
        <dbReference type="ChEBI" id="CHEBI:87830"/>
        <dbReference type="ChEBI" id="CHEBI:87832"/>
    </reaction>
</comment>
<dbReference type="InterPro" id="IPR026591">
    <property type="entry name" value="Sirtuin_cat_small_dom_sf"/>
</dbReference>
<comment type="similarity">
    <text evidence="3">Belongs to the sirtuin family. Class III subfamily.</text>
</comment>
<evidence type="ECO:0000313" key="6">
    <source>
        <dbReference type="EMBL" id="MEB3041699.1"/>
    </source>
</evidence>
<evidence type="ECO:0000256" key="4">
    <source>
        <dbReference type="PROSITE-ProRule" id="PRU00236"/>
    </source>
</evidence>
<comment type="caution">
    <text evidence="3 4">Lacks conserved residue(s) required for the propagation of feature annotation.</text>
</comment>
<comment type="caution">
    <text evidence="6">The sequence shown here is derived from an EMBL/GenBank/DDBJ whole genome shotgun (WGS) entry which is preliminary data.</text>
</comment>
<feature type="binding site" evidence="3">
    <location>
        <begin position="9"/>
        <end position="28"/>
    </location>
    <ligand>
        <name>NAD(+)</name>
        <dbReference type="ChEBI" id="CHEBI:57540"/>
    </ligand>
</feature>